<evidence type="ECO:0000313" key="3">
    <source>
        <dbReference type="Proteomes" id="UP001234787"/>
    </source>
</evidence>
<gene>
    <name evidence="2" type="ORF">SUGI_1380100</name>
</gene>
<feature type="region of interest" description="Disordered" evidence="1">
    <location>
        <begin position="378"/>
        <end position="417"/>
    </location>
</feature>
<comment type="caution">
    <text evidence="2">The sequence shown here is derived from an EMBL/GenBank/DDBJ whole genome shotgun (WGS) entry which is preliminary data.</text>
</comment>
<evidence type="ECO:0000256" key="1">
    <source>
        <dbReference type="SAM" id="MobiDB-lite"/>
    </source>
</evidence>
<sequence>MGGPYKKSSLVLQPVNLSKFQGNMASEANRTTLGVRKTSSFNPISITRIGEEIVPKYGPSNFQKPLVFNTDNIMIISNNHTEELWDCYNARGLFGKWFGYGVPSLKIQQWLKSLMGNQISIMNLENDFLFINCNTTDLKKNLLKNNLRFFKGYCFKFFNWKPNFSPKDVKKIRVPKWIRLPNMLVELIHKEILKKLGEFLGGFEGLEDNYLESSDINILANIEIGKTTFVPIKIITNHSIYEIKPEINANDFIPKTCFSSDYGSKITCIKAPKGEVLDIKFNPKGGFMLNRQNLGSVVSNNTLRLSECKGKETSLKDPVMEIRKRNPENEQSLSPILIPTANKIINDLNTADVSKGPLILETIPNHQETLSAHIMNALGENGSPSNLTLNLENRDKNKKKKEKKKKKNKKSKDRNKK</sequence>
<dbReference type="Proteomes" id="UP001234787">
    <property type="component" value="Unassembled WGS sequence"/>
</dbReference>
<organism evidence="2 3">
    <name type="scientific">Cryptomeria japonica</name>
    <name type="common">Japanese cedar</name>
    <name type="synonym">Cupressus japonica</name>
    <dbReference type="NCBI Taxonomy" id="3369"/>
    <lineage>
        <taxon>Eukaryota</taxon>
        <taxon>Viridiplantae</taxon>
        <taxon>Streptophyta</taxon>
        <taxon>Embryophyta</taxon>
        <taxon>Tracheophyta</taxon>
        <taxon>Spermatophyta</taxon>
        <taxon>Pinopsida</taxon>
        <taxon>Pinidae</taxon>
        <taxon>Conifers II</taxon>
        <taxon>Cupressales</taxon>
        <taxon>Cupressaceae</taxon>
        <taxon>Cryptomeria</taxon>
    </lineage>
</organism>
<proteinExistence type="predicted"/>
<evidence type="ECO:0008006" key="4">
    <source>
        <dbReference type="Google" id="ProtNLM"/>
    </source>
</evidence>
<name>A0AAD3NRA7_CRYJA</name>
<feature type="compositionally biased region" description="Basic residues" evidence="1">
    <location>
        <begin position="396"/>
        <end position="417"/>
    </location>
</feature>
<dbReference type="AlphaFoldDB" id="A0AAD3NRA7"/>
<keyword evidence="3" id="KW-1185">Reference proteome</keyword>
<accession>A0AAD3NRA7</accession>
<evidence type="ECO:0000313" key="2">
    <source>
        <dbReference type="EMBL" id="GLJ57826.1"/>
    </source>
</evidence>
<dbReference type="EMBL" id="BSEH01000198">
    <property type="protein sequence ID" value="GLJ57826.1"/>
    <property type="molecule type" value="Genomic_DNA"/>
</dbReference>
<protein>
    <recommendedName>
        <fullName evidence="4">DUF4283 domain-containing protein</fullName>
    </recommendedName>
</protein>
<reference evidence="2" key="1">
    <citation type="submission" date="2022-12" db="EMBL/GenBank/DDBJ databases">
        <title>Chromosome-Level Genome Assembly of Japanese Cedar (Cryptomeriajaponica D. Don).</title>
        <authorList>
            <person name="Fujino T."/>
            <person name="Yamaguchi K."/>
            <person name="Yokoyama T."/>
            <person name="Hamanaka T."/>
            <person name="Harazono Y."/>
            <person name="Kamada H."/>
            <person name="Kobayashi W."/>
            <person name="Ujino-Ihara T."/>
            <person name="Uchiyama K."/>
            <person name="Matsumoto A."/>
            <person name="Izuno A."/>
            <person name="Tsumura Y."/>
            <person name="Toyoda A."/>
            <person name="Shigenobu S."/>
            <person name="Moriguchi Y."/>
            <person name="Ueno S."/>
            <person name="Kasahara M."/>
        </authorList>
    </citation>
    <scope>NUCLEOTIDE SEQUENCE</scope>
</reference>